<reference evidence="11 12" key="1">
    <citation type="submission" date="2011-12" db="EMBL/GenBank/DDBJ databases">
        <title>The Genome Sequence of Prevotella maculosa OT 289.</title>
        <authorList>
            <consortium name="The Broad Institute Genome Sequencing Platform"/>
            <person name="Earl A."/>
            <person name="Ward D."/>
            <person name="Feldgarden M."/>
            <person name="Gevers D."/>
            <person name="Izard J."/>
            <person name="Blanton J.M."/>
            <person name="Mathney J."/>
            <person name="Tanner A.C."/>
            <person name="Dewhirst F.E."/>
            <person name="Young S.K."/>
            <person name="Zeng Q."/>
            <person name="Gargeya S."/>
            <person name="Fitzgerald M."/>
            <person name="Haas B."/>
            <person name="Abouelleil A."/>
            <person name="Alvarado L."/>
            <person name="Arachchi H.M."/>
            <person name="Berlin A."/>
            <person name="Chapman S.B."/>
            <person name="Gearin G."/>
            <person name="Goldberg J."/>
            <person name="Griggs A."/>
            <person name="Gujja S."/>
            <person name="Hansen M."/>
            <person name="Heiman D."/>
            <person name="Howarth C."/>
            <person name="Larimer J."/>
            <person name="Lui A."/>
            <person name="MacDonald P.J.P."/>
            <person name="McCowen C."/>
            <person name="Montmayeur A."/>
            <person name="Murphy C."/>
            <person name="Neiman D."/>
            <person name="Pearson M."/>
            <person name="Priest M."/>
            <person name="Roberts A."/>
            <person name="Saif S."/>
            <person name="Shea T."/>
            <person name="Sisk P."/>
            <person name="Stolte C."/>
            <person name="Sykes S."/>
            <person name="Wortman J."/>
            <person name="Nusbaum C."/>
            <person name="Birren B."/>
        </authorList>
    </citation>
    <scope>NUCLEOTIDE SEQUENCE [LARGE SCALE GENOMIC DNA]</scope>
    <source>
        <strain evidence="11 12">OT 289</strain>
    </source>
</reference>
<dbReference type="InterPro" id="IPR044643">
    <property type="entry name" value="TrpF_fam"/>
</dbReference>
<evidence type="ECO:0000256" key="9">
    <source>
        <dbReference type="HAMAP-Rule" id="MF_00135"/>
    </source>
</evidence>
<dbReference type="RefSeq" id="WP_008566350.1">
    <property type="nucleotide sequence ID" value="NZ_JH594510.1"/>
</dbReference>
<evidence type="ECO:0000256" key="4">
    <source>
        <dbReference type="ARBA" id="ARBA00022272"/>
    </source>
</evidence>
<dbReference type="EC" id="5.3.1.24" evidence="3 9"/>
<dbReference type="InterPro" id="IPR001240">
    <property type="entry name" value="PRAI_dom"/>
</dbReference>
<dbReference type="InterPro" id="IPR011060">
    <property type="entry name" value="RibuloseP-bd_barrel"/>
</dbReference>
<dbReference type="GO" id="GO:0004640">
    <property type="term" value="F:phosphoribosylanthranilate isomerase activity"/>
    <property type="evidence" value="ECO:0007669"/>
    <property type="project" value="UniProtKB-UniRule"/>
</dbReference>
<dbReference type="HOGENOM" id="CLU_076364_1_2_10"/>
<proteinExistence type="inferred from homology"/>
<dbReference type="SUPFAM" id="SSF51366">
    <property type="entry name" value="Ribulose-phoshate binding barrel"/>
    <property type="match status" value="1"/>
</dbReference>
<comment type="pathway">
    <text evidence="2 9">Amino-acid biosynthesis; L-tryptophan biosynthesis; L-tryptophan from chorismate: step 3/5.</text>
</comment>
<dbReference type="Pfam" id="PF00697">
    <property type="entry name" value="PRAI"/>
    <property type="match status" value="1"/>
</dbReference>
<evidence type="ECO:0000259" key="10">
    <source>
        <dbReference type="Pfam" id="PF00697"/>
    </source>
</evidence>
<dbReference type="InterPro" id="IPR013785">
    <property type="entry name" value="Aldolase_TIM"/>
</dbReference>
<keyword evidence="7 9" id="KW-0057">Aromatic amino acid biosynthesis</keyword>
<evidence type="ECO:0000256" key="2">
    <source>
        <dbReference type="ARBA" id="ARBA00004664"/>
    </source>
</evidence>
<comment type="catalytic activity">
    <reaction evidence="1 9">
        <text>N-(5-phospho-beta-D-ribosyl)anthranilate = 1-(2-carboxyphenylamino)-1-deoxy-D-ribulose 5-phosphate</text>
        <dbReference type="Rhea" id="RHEA:21540"/>
        <dbReference type="ChEBI" id="CHEBI:18277"/>
        <dbReference type="ChEBI" id="CHEBI:58613"/>
        <dbReference type="EC" id="5.3.1.24"/>
    </reaction>
</comment>
<dbReference type="PANTHER" id="PTHR42894">
    <property type="entry name" value="N-(5'-PHOSPHORIBOSYL)ANTHRANILATE ISOMERASE"/>
    <property type="match status" value="1"/>
</dbReference>
<dbReference type="AlphaFoldDB" id="H1HQ11"/>
<evidence type="ECO:0000256" key="7">
    <source>
        <dbReference type="ARBA" id="ARBA00023141"/>
    </source>
</evidence>
<dbReference type="UniPathway" id="UPA00035">
    <property type="reaction ID" value="UER00042"/>
</dbReference>
<dbReference type="PATRIC" id="fig|999422.3.peg.2361"/>
<dbReference type="GO" id="GO:0000162">
    <property type="term" value="P:L-tryptophan biosynthetic process"/>
    <property type="evidence" value="ECO:0007669"/>
    <property type="project" value="UniProtKB-UniRule"/>
</dbReference>
<keyword evidence="5 9" id="KW-0028">Amino-acid biosynthesis</keyword>
<dbReference type="Proteomes" id="UP000003167">
    <property type="component" value="Unassembled WGS sequence"/>
</dbReference>
<organism evidence="11 12">
    <name type="scientific">Segatella maculosa OT 289</name>
    <dbReference type="NCBI Taxonomy" id="999422"/>
    <lineage>
        <taxon>Bacteria</taxon>
        <taxon>Pseudomonadati</taxon>
        <taxon>Bacteroidota</taxon>
        <taxon>Bacteroidia</taxon>
        <taxon>Bacteroidales</taxon>
        <taxon>Prevotellaceae</taxon>
        <taxon>Segatella</taxon>
    </lineage>
</organism>
<keyword evidence="12" id="KW-1185">Reference proteome</keyword>
<keyword evidence="8 9" id="KW-0413">Isomerase</keyword>
<evidence type="ECO:0000256" key="6">
    <source>
        <dbReference type="ARBA" id="ARBA00022822"/>
    </source>
</evidence>
<feature type="domain" description="N-(5'phosphoribosyl) anthranilate isomerase (PRAI)" evidence="10">
    <location>
        <begin position="77"/>
        <end position="234"/>
    </location>
</feature>
<evidence type="ECO:0000256" key="5">
    <source>
        <dbReference type="ARBA" id="ARBA00022605"/>
    </source>
</evidence>
<dbReference type="PANTHER" id="PTHR42894:SF1">
    <property type="entry name" value="N-(5'-PHOSPHORIBOSYL)ANTHRANILATE ISOMERASE"/>
    <property type="match status" value="1"/>
</dbReference>
<comment type="caution">
    <text evidence="11">The sequence shown here is derived from an EMBL/GenBank/DDBJ whole genome shotgun (WGS) entry which is preliminary data.</text>
</comment>
<evidence type="ECO:0000256" key="3">
    <source>
        <dbReference type="ARBA" id="ARBA00012572"/>
    </source>
</evidence>
<protein>
    <recommendedName>
        <fullName evidence="4 9">N-(5'-phosphoribosyl)anthranilate isomerase</fullName>
        <shortName evidence="9">PRAI</shortName>
        <ecNumber evidence="3 9">5.3.1.24</ecNumber>
    </recommendedName>
</protein>
<evidence type="ECO:0000313" key="12">
    <source>
        <dbReference type="Proteomes" id="UP000003167"/>
    </source>
</evidence>
<dbReference type="HAMAP" id="MF_00135">
    <property type="entry name" value="PRAI"/>
    <property type="match status" value="1"/>
</dbReference>
<comment type="similarity">
    <text evidence="9">Belongs to the TrpF family.</text>
</comment>
<dbReference type="EMBL" id="AGEK01000039">
    <property type="protein sequence ID" value="EHO67011.1"/>
    <property type="molecule type" value="Genomic_DNA"/>
</dbReference>
<evidence type="ECO:0000256" key="1">
    <source>
        <dbReference type="ARBA" id="ARBA00001164"/>
    </source>
</evidence>
<evidence type="ECO:0000256" key="8">
    <source>
        <dbReference type="ARBA" id="ARBA00023235"/>
    </source>
</evidence>
<dbReference type="CDD" id="cd00405">
    <property type="entry name" value="PRAI"/>
    <property type="match status" value="1"/>
</dbReference>
<gene>
    <name evidence="9" type="primary">trpF</name>
    <name evidence="11" type="ORF">HMPREF9944_02336</name>
</gene>
<evidence type="ECO:0000313" key="11">
    <source>
        <dbReference type="EMBL" id="EHO67011.1"/>
    </source>
</evidence>
<dbReference type="STRING" id="999422.HMPREF9944_02336"/>
<accession>H1HQ11</accession>
<keyword evidence="6 9" id="KW-0822">Tryptophan biosynthesis</keyword>
<name>H1HQ11_9BACT</name>
<dbReference type="Gene3D" id="3.20.20.70">
    <property type="entry name" value="Aldolase class I"/>
    <property type="match status" value="1"/>
</dbReference>
<dbReference type="OrthoDB" id="9786954at2"/>
<sequence>MKAKKPFLIKVCGMRDAENIRQLEALDIDMMGFDFRPDSPRYVQMISSLAGIIPDYSMDRYRKQAGKAAGQPEFRRIKRVGVFADDMPQNIITRIYNYELDYVQLQGEESPLMIDNLRRTVDPDIRAGIKIIKRIKVSSVTDFEQCKAYEEHADLLLFDMRCEKTKDKESQFGGSLLQAYHGETPFLLGGDIGPDDVDSLRMFNHLKCVGINVNKRFEVAPAVKDIVLLKTFVSRVNAGR</sequence>